<protein>
    <recommendedName>
        <fullName evidence="3">Prenyltransferase and squalene oxidase repeat-containing protein</fullName>
    </recommendedName>
</protein>
<sequence length="312" mass="36482">MSKLPKNRFERAKAFIKSNARQLDRSRFEFLFENGSKEGVLNQLKRYQNEDGGFGHGIEPDFWLPNSSPMATWAAGQILMEIDADKNEPMVGSMISYLMNTVDIETGMWDSVLPENNEYPHAPWWHWEEGIQENWMFNPSAELAAFLVHWSSEQKSTEIGWSAIGKAVDHLMERTEMDSHEINNYLKLVKIIKNYEFTFDVKIEYSLISVSEQVWKLAEKCVDKDVSTWNKGYKALPLDFIDHPNDPLCEIFGSLVEENLNMYSEQLSDEGFWDISWSWGSYPEEFEIARRDWWGIIAVNRLKQFKEFGYLV</sequence>
<name>A0A1H2X7N0_9BACL</name>
<reference evidence="1 2" key="1">
    <citation type="submission" date="2016-10" db="EMBL/GenBank/DDBJ databases">
        <authorList>
            <person name="de Groot N.N."/>
        </authorList>
    </citation>
    <scope>NUCLEOTIDE SEQUENCE [LARGE SCALE GENOMIC DNA]</scope>
    <source>
        <strain evidence="1 2">DSM 45610</strain>
    </source>
</reference>
<accession>A0A1H2X7N0</accession>
<dbReference type="InterPro" id="IPR008930">
    <property type="entry name" value="Terpenoid_cyclase/PrenylTrfase"/>
</dbReference>
<dbReference type="STRING" id="1048340.SAMN05444487_107103"/>
<dbReference type="SUPFAM" id="SSF48239">
    <property type="entry name" value="Terpenoid cyclases/Protein prenyltransferases"/>
    <property type="match status" value="1"/>
</dbReference>
<dbReference type="AlphaFoldDB" id="A0A1H2X7N0"/>
<keyword evidence="2" id="KW-1185">Reference proteome</keyword>
<evidence type="ECO:0000313" key="1">
    <source>
        <dbReference type="EMBL" id="SDW88474.1"/>
    </source>
</evidence>
<organism evidence="1 2">
    <name type="scientific">Marininema mesophilum</name>
    <dbReference type="NCBI Taxonomy" id="1048340"/>
    <lineage>
        <taxon>Bacteria</taxon>
        <taxon>Bacillati</taxon>
        <taxon>Bacillota</taxon>
        <taxon>Bacilli</taxon>
        <taxon>Bacillales</taxon>
        <taxon>Thermoactinomycetaceae</taxon>
        <taxon>Marininema</taxon>
    </lineage>
</organism>
<dbReference type="Proteomes" id="UP000198534">
    <property type="component" value="Unassembled WGS sequence"/>
</dbReference>
<evidence type="ECO:0008006" key="3">
    <source>
        <dbReference type="Google" id="ProtNLM"/>
    </source>
</evidence>
<dbReference type="EMBL" id="FNNQ01000007">
    <property type="protein sequence ID" value="SDW88474.1"/>
    <property type="molecule type" value="Genomic_DNA"/>
</dbReference>
<evidence type="ECO:0000313" key="2">
    <source>
        <dbReference type="Proteomes" id="UP000198534"/>
    </source>
</evidence>
<dbReference type="OrthoDB" id="3286086at2"/>
<dbReference type="RefSeq" id="WP_091739182.1">
    <property type="nucleotide sequence ID" value="NZ_FNNQ01000007.1"/>
</dbReference>
<gene>
    <name evidence="1" type="ORF">SAMN05444487_107103</name>
</gene>
<proteinExistence type="predicted"/>